<evidence type="ECO:0000259" key="1">
    <source>
        <dbReference type="Pfam" id="PF05699"/>
    </source>
</evidence>
<feature type="domain" description="HAT C-terminal dimerisation" evidence="1">
    <location>
        <begin position="504"/>
        <end position="572"/>
    </location>
</feature>
<dbReference type="GO" id="GO:0046983">
    <property type="term" value="F:protein dimerization activity"/>
    <property type="evidence" value="ECO:0007669"/>
    <property type="project" value="InterPro"/>
</dbReference>
<organism evidence="2 3">
    <name type="scientific">Latimeria chalumnae</name>
    <name type="common">Coelacanth</name>
    <dbReference type="NCBI Taxonomy" id="7897"/>
    <lineage>
        <taxon>Eukaryota</taxon>
        <taxon>Metazoa</taxon>
        <taxon>Chordata</taxon>
        <taxon>Craniata</taxon>
        <taxon>Vertebrata</taxon>
        <taxon>Euteleostomi</taxon>
        <taxon>Coelacanthiformes</taxon>
        <taxon>Coelacanthidae</taxon>
        <taxon>Latimeria</taxon>
    </lineage>
</organism>
<dbReference type="GO" id="GO:0006357">
    <property type="term" value="P:regulation of transcription by RNA polymerase II"/>
    <property type="evidence" value="ECO:0007669"/>
    <property type="project" value="InterPro"/>
</dbReference>
<dbReference type="Proteomes" id="UP000008672">
    <property type="component" value="Unassembled WGS sequence"/>
</dbReference>
<dbReference type="HOGENOM" id="CLU_025348_3_0_1"/>
<dbReference type="InterPro" id="IPR008906">
    <property type="entry name" value="HATC_C_dom"/>
</dbReference>
<name>H2ZYU1_LATCH</name>
<evidence type="ECO:0000313" key="2">
    <source>
        <dbReference type="Ensembl" id="ENSLACP00000002562.1"/>
    </source>
</evidence>
<dbReference type="GeneTree" id="ENSGT00390000017898"/>
<dbReference type="STRING" id="7897.ENSLACP00000002562"/>
<accession>H2ZYU1</accession>
<reference evidence="3" key="1">
    <citation type="submission" date="2011-08" db="EMBL/GenBank/DDBJ databases">
        <title>The draft genome of Latimeria chalumnae.</title>
        <authorList>
            <person name="Di Palma F."/>
            <person name="Alfoldi J."/>
            <person name="Johnson J."/>
            <person name="Berlin A."/>
            <person name="Gnerre S."/>
            <person name="Jaffe D."/>
            <person name="MacCallum I."/>
            <person name="Young S."/>
            <person name="Walker B.J."/>
            <person name="Lander E."/>
            <person name="Lindblad-Toh K."/>
        </authorList>
    </citation>
    <scope>NUCLEOTIDE SEQUENCE [LARGE SCALE GENOMIC DNA]</scope>
    <source>
        <strain evidence="3">Wild caught</strain>
    </source>
</reference>
<reference evidence="2" key="2">
    <citation type="submission" date="2025-08" db="UniProtKB">
        <authorList>
            <consortium name="Ensembl"/>
        </authorList>
    </citation>
    <scope>IDENTIFICATION</scope>
</reference>
<dbReference type="SUPFAM" id="SSF53098">
    <property type="entry name" value="Ribonuclease H-like"/>
    <property type="match status" value="1"/>
</dbReference>
<dbReference type="InterPro" id="IPR012337">
    <property type="entry name" value="RNaseH-like_sf"/>
</dbReference>
<protein>
    <recommendedName>
        <fullName evidence="1">HAT C-terminal dimerisation domain-containing protein</fullName>
    </recommendedName>
</protein>
<dbReference type="InParanoid" id="H2ZYU1"/>
<dbReference type="EMBL" id="AFYH01265045">
    <property type="status" value="NOT_ANNOTATED_CDS"/>
    <property type="molecule type" value="Genomic_DNA"/>
</dbReference>
<dbReference type="PANTHER" id="PTHR32344:SF1">
    <property type="entry name" value="U1-TYPE DOMAIN-CONTAINING PROTEIN"/>
    <property type="match status" value="1"/>
</dbReference>
<evidence type="ECO:0000313" key="3">
    <source>
        <dbReference type="Proteomes" id="UP000008672"/>
    </source>
</evidence>
<proteinExistence type="predicted"/>
<dbReference type="eggNOG" id="ENOG502S232">
    <property type="taxonomic scope" value="Eukaryota"/>
</dbReference>
<dbReference type="AlphaFoldDB" id="H2ZYU1"/>
<reference evidence="2" key="3">
    <citation type="submission" date="2025-09" db="UniProtKB">
        <authorList>
            <consortium name="Ensembl"/>
        </authorList>
    </citation>
    <scope>IDENTIFICATION</scope>
</reference>
<keyword evidence="3" id="KW-1185">Reference proteome</keyword>
<dbReference type="Pfam" id="PF05699">
    <property type="entry name" value="Dimer_Tnp_hAT"/>
    <property type="match status" value="1"/>
</dbReference>
<dbReference type="GO" id="GO:0005634">
    <property type="term" value="C:nucleus"/>
    <property type="evidence" value="ECO:0007669"/>
    <property type="project" value="InterPro"/>
</dbReference>
<dbReference type="InterPro" id="IPR033375">
    <property type="entry name" value="Cggbp1"/>
</dbReference>
<dbReference type="PANTHER" id="PTHR32344">
    <property type="entry name" value="U1-TYPE DOMAIN-CONTAINING PROTEIN"/>
    <property type="match status" value="1"/>
</dbReference>
<sequence length="575" mass="65586">SKKAKNVSASDHVKQYPLGVLYSDGGKLFCTHCNVTVDHYRKSCVDRHLDSKRKVEIQNTTANDSLAKKQKIVTSLFQKSTKNCENFELTEVFVCANIPLKMDNKKLREFLRWHVTNGGAIPSSAQLRQEYLPKVAECHKQEIMELIKRSGCLSVVTDVSTDSQDQYVLHILFCKAYTSDSELKVVLADTMYLHAVNYNTISQTIVKCLKKFGVDFNNISTFISDNATYMSKAYNQVLQGLLLNSVHLTCNAHIVALASDIWRANFPKVDKLIAVKKVFKYCPSKKLCFKEHLQSAVQAVGSNLHVKLPPEPVKARWGSWYAATEYHAQYITFYPTFVEEEMEITPNTQVLNELKYLLDNSETLQVQLNLITRYGKELVDLIKWLESREIRVHQAYNKVVDLINTYEALKEEQLTGDTGIQNKCIKTFTEVVDKLTSYYNPDSSERTSRSTQPAHQFLKAVSQFDPKQVCTLNLNTLLLDSIPGFNRSCKTELECYWFHVCECNSELSLTAFWRSAETCFPNIANLAEQYLSVVPNSVDAKRSVSAYGQVFTAQRQTMKEEQLNQLTMLNFNSKT</sequence>
<dbReference type="Ensembl" id="ENSLACT00000002582.1">
    <property type="protein sequence ID" value="ENSLACP00000002562.1"/>
    <property type="gene ID" value="ENSLACG00000002287.1"/>
</dbReference>
<dbReference type="GO" id="GO:0003690">
    <property type="term" value="F:double-stranded DNA binding"/>
    <property type="evidence" value="ECO:0007669"/>
    <property type="project" value="InterPro"/>
</dbReference>